<name>A0A0A9F9Z5_ARUDO</name>
<reference evidence="2" key="2">
    <citation type="journal article" date="2015" name="Data Brief">
        <title>Shoot transcriptome of the giant reed, Arundo donax.</title>
        <authorList>
            <person name="Barrero R.A."/>
            <person name="Guerrero F.D."/>
            <person name="Moolhuijzen P."/>
            <person name="Goolsby J.A."/>
            <person name="Tidwell J."/>
            <person name="Bellgard S.E."/>
            <person name="Bellgard M.I."/>
        </authorList>
    </citation>
    <scope>NUCLEOTIDE SEQUENCE</scope>
    <source>
        <tissue evidence="2">Shoot tissue taken approximately 20 cm above the soil surface</tissue>
    </source>
</reference>
<evidence type="ECO:0000313" key="2">
    <source>
        <dbReference type="EMBL" id="JAE09122.1"/>
    </source>
</evidence>
<sequence>MPAAARRGKREAAAEAEEER</sequence>
<feature type="region of interest" description="Disordered" evidence="1">
    <location>
        <begin position="1"/>
        <end position="20"/>
    </location>
</feature>
<accession>A0A0A9F9Z5</accession>
<dbReference type="EMBL" id="GBRH01188774">
    <property type="protein sequence ID" value="JAE09122.1"/>
    <property type="molecule type" value="Transcribed_RNA"/>
</dbReference>
<protein>
    <submittedName>
        <fullName evidence="2">Uncharacterized protein</fullName>
    </submittedName>
</protein>
<dbReference type="AlphaFoldDB" id="A0A0A9F9Z5"/>
<evidence type="ECO:0000256" key="1">
    <source>
        <dbReference type="SAM" id="MobiDB-lite"/>
    </source>
</evidence>
<organism evidence="2">
    <name type="scientific">Arundo donax</name>
    <name type="common">Giant reed</name>
    <name type="synonym">Donax arundinaceus</name>
    <dbReference type="NCBI Taxonomy" id="35708"/>
    <lineage>
        <taxon>Eukaryota</taxon>
        <taxon>Viridiplantae</taxon>
        <taxon>Streptophyta</taxon>
        <taxon>Embryophyta</taxon>
        <taxon>Tracheophyta</taxon>
        <taxon>Spermatophyta</taxon>
        <taxon>Magnoliopsida</taxon>
        <taxon>Liliopsida</taxon>
        <taxon>Poales</taxon>
        <taxon>Poaceae</taxon>
        <taxon>PACMAD clade</taxon>
        <taxon>Arundinoideae</taxon>
        <taxon>Arundineae</taxon>
        <taxon>Arundo</taxon>
    </lineage>
</organism>
<reference evidence="2" key="1">
    <citation type="submission" date="2014-09" db="EMBL/GenBank/DDBJ databases">
        <authorList>
            <person name="Magalhaes I.L.F."/>
            <person name="Oliveira U."/>
            <person name="Santos F.R."/>
            <person name="Vidigal T.H.D.A."/>
            <person name="Brescovit A.D."/>
            <person name="Santos A.J."/>
        </authorList>
    </citation>
    <scope>NUCLEOTIDE SEQUENCE</scope>
    <source>
        <tissue evidence="2">Shoot tissue taken approximately 20 cm above the soil surface</tissue>
    </source>
</reference>
<proteinExistence type="predicted"/>